<reference evidence="1 2" key="1">
    <citation type="submission" date="2023-09" db="EMBL/GenBank/DDBJ databases">
        <title>Xinfangfangia sedmenti sp. nov., isolated the sedment.</title>
        <authorList>
            <person name="Xu L."/>
        </authorList>
    </citation>
    <scope>NUCLEOTIDE SEQUENCE [LARGE SCALE GENOMIC DNA]</scope>
    <source>
        <strain evidence="1 2">LG-4</strain>
    </source>
</reference>
<evidence type="ECO:0000313" key="1">
    <source>
        <dbReference type="EMBL" id="MDR5655402.1"/>
    </source>
</evidence>
<organism evidence="1 2">
    <name type="scientific">Ruixingdingia sedimenti</name>
    <dbReference type="NCBI Taxonomy" id="3073604"/>
    <lineage>
        <taxon>Bacteria</taxon>
        <taxon>Pseudomonadati</taxon>
        <taxon>Pseudomonadota</taxon>
        <taxon>Alphaproteobacteria</taxon>
        <taxon>Rhodobacterales</taxon>
        <taxon>Paracoccaceae</taxon>
        <taxon>Ruixingdingia</taxon>
    </lineage>
</organism>
<gene>
    <name evidence="1" type="ORF">RGD00_22595</name>
</gene>
<protein>
    <submittedName>
        <fullName evidence="1">Major capsid protein</fullName>
    </submittedName>
</protein>
<dbReference type="EMBL" id="JAVKPH010000072">
    <property type="protein sequence ID" value="MDR5655402.1"/>
    <property type="molecule type" value="Genomic_DNA"/>
</dbReference>
<evidence type="ECO:0000313" key="2">
    <source>
        <dbReference type="Proteomes" id="UP001247754"/>
    </source>
</evidence>
<dbReference type="InterPro" id="IPR053738">
    <property type="entry name" value="Lambda_capsid_assembly"/>
</dbReference>
<sequence length="210" mass="22819">ANAINMVLDSVDLGLEYDAAQLARNAANYDADHKLALTGADRWTGANSDPGKDIGDAKEDIRGYTGRRPNVLVLGPSAAKALKNHPKIKEQFKYVSKDSITLDMLAAYFELEKVVAGDAVFLPETAPDTAKATDVWGDDAILAWVPLTGGNFMVPSYGYTYELMGYPQVEAPYYSRETKSWIYPTTTERKPYLVGPDAGFLFQNAGAPAA</sequence>
<keyword evidence="2" id="KW-1185">Reference proteome</keyword>
<accession>A0ABU1FEX2</accession>
<dbReference type="RefSeq" id="WP_310459502.1">
    <property type="nucleotide sequence ID" value="NZ_JAVKPH010000072.1"/>
</dbReference>
<comment type="caution">
    <text evidence="1">The sequence shown here is derived from an EMBL/GenBank/DDBJ whole genome shotgun (WGS) entry which is preliminary data.</text>
</comment>
<dbReference type="Gene3D" id="3.90.1690.10">
    <property type="entry name" value="phage-related protein like domain"/>
    <property type="match status" value="1"/>
</dbReference>
<name>A0ABU1FEX2_9RHOB</name>
<proteinExistence type="predicted"/>
<dbReference type="InterPro" id="IPR005564">
    <property type="entry name" value="Major_capsid_GpE"/>
</dbReference>
<feature type="non-terminal residue" evidence="1">
    <location>
        <position position="1"/>
    </location>
</feature>
<dbReference type="Pfam" id="PF03864">
    <property type="entry name" value="Phage_cap_E"/>
    <property type="match status" value="1"/>
</dbReference>
<dbReference type="Proteomes" id="UP001247754">
    <property type="component" value="Unassembled WGS sequence"/>
</dbReference>